<feature type="transmembrane region" description="Helical" evidence="1">
    <location>
        <begin position="108"/>
        <end position="129"/>
    </location>
</feature>
<evidence type="ECO:0000313" key="3">
    <source>
        <dbReference type="Proteomes" id="UP000002770"/>
    </source>
</evidence>
<dbReference type="RefSeq" id="WP_006870171.1">
    <property type="nucleotide sequence ID" value="NZ_JH413811.1"/>
</dbReference>
<feature type="transmembrane region" description="Helical" evidence="1">
    <location>
        <begin position="150"/>
        <end position="172"/>
    </location>
</feature>
<dbReference type="STRING" id="658187.LDG_6235"/>
<reference evidence="2 3" key="1">
    <citation type="journal article" date="2011" name="BMC Genomics">
        <title>Insight into cross-talk between intra-amoebal pathogens.</title>
        <authorList>
            <person name="Gimenez G."/>
            <person name="Bertelli C."/>
            <person name="Moliner C."/>
            <person name="Robert C."/>
            <person name="Raoult D."/>
            <person name="Fournier P.E."/>
            <person name="Greub G."/>
        </authorList>
    </citation>
    <scope>NUCLEOTIDE SEQUENCE [LARGE SCALE GENOMIC DNA]</scope>
    <source>
        <strain evidence="2 3">LLAP12</strain>
    </source>
</reference>
<evidence type="ECO:0000313" key="2">
    <source>
        <dbReference type="EMBL" id="EHL31574.1"/>
    </source>
</evidence>
<feature type="transmembrane region" description="Helical" evidence="1">
    <location>
        <begin position="73"/>
        <end position="102"/>
    </location>
</feature>
<keyword evidence="3" id="KW-1185">Reference proteome</keyword>
<name>G9ELX4_9GAMM</name>
<feature type="transmembrane region" description="Helical" evidence="1">
    <location>
        <begin position="178"/>
        <end position="200"/>
    </location>
</feature>
<accession>G9ELX4</accession>
<sequence>MSVGEFQKAVTYIKETQDIALFATMADARWYSAFGASPLFFVMLPFIGLLLTINALINAYRLSKAHNQNLDQWFGFVVSALCAVLGSVSLYGAAISVFWGVSFAAGPWFFFSSLMVASLHQIMMVGINFHRAYEALQGSSQRMHHLQAALNNLFILGLLFAAVGSVLFVMLFPSVAPLVGVGCAMVAVTFTGLDILWRIVPHNWKLAIKGFLNLGKPELVQDDAWMSKQEVQFYLDKTQEKNPNHHRLFTRFDYSAKVREMDVECAQDYLDEIISRKIASFGKLTLDEKAQHKVSVLEILRDTLVDFKSSKKDLLKDYPLAFQSFWAEKGDVEQIFDAVLVCQEKCQQANLADVTNSMVNP</sequence>
<organism evidence="2 3">
    <name type="scientific">Legionella drancourtii LLAP12</name>
    <dbReference type="NCBI Taxonomy" id="658187"/>
    <lineage>
        <taxon>Bacteria</taxon>
        <taxon>Pseudomonadati</taxon>
        <taxon>Pseudomonadota</taxon>
        <taxon>Gammaproteobacteria</taxon>
        <taxon>Legionellales</taxon>
        <taxon>Legionellaceae</taxon>
        <taxon>Legionella</taxon>
    </lineage>
</organism>
<dbReference type="EMBL" id="JH413811">
    <property type="protein sequence ID" value="EHL31574.1"/>
    <property type="molecule type" value="Genomic_DNA"/>
</dbReference>
<feature type="transmembrane region" description="Helical" evidence="1">
    <location>
        <begin position="39"/>
        <end position="61"/>
    </location>
</feature>
<keyword evidence="1" id="KW-0812">Transmembrane</keyword>
<evidence type="ECO:0000256" key="1">
    <source>
        <dbReference type="SAM" id="Phobius"/>
    </source>
</evidence>
<dbReference type="AlphaFoldDB" id="G9ELX4"/>
<keyword evidence="1" id="KW-0472">Membrane</keyword>
<dbReference type="HOGENOM" id="CLU_769008_0_0_6"/>
<proteinExistence type="predicted"/>
<protein>
    <submittedName>
        <fullName evidence="2">Uncharacterized protein</fullName>
    </submittedName>
</protein>
<keyword evidence="1" id="KW-1133">Transmembrane helix</keyword>
<gene>
    <name evidence="2" type="ORF">LDG_6235</name>
</gene>
<dbReference type="eggNOG" id="ENOG5032J6I">
    <property type="taxonomic scope" value="Bacteria"/>
</dbReference>
<dbReference type="OrthoDB" id="5653899at2"/>
<dbReference type="InParanoid" id="G9ELX4"/>
<dbReference type="Proteomes" id="UP000002770">
    <property type="component" value="Unassembled WGS sequence"/>
</dbReference>